<evidence type="ECO:0000313" key="2">
    <source>
        <dbReference type="Proteomes" id="UP001162483"/>
    </source>
</evidence>
<keyword evidence="2" id="KW-1185">Reference proteome</keyword>
<protein>
    <submittedName>
        <fullName evidence="1">Uncharacterized protein</fullName>
    </submittedName>
</protein>
<evidence type="ECO:0000313" key="1">
    <source>
        <dbReference type="EMBL" id="CAI9541527.1"/>
    </source>
</evidence>
<dbReference type="EMBL" id="CATNWA010001924">
    <property type="protein sequence ID" value="CAI9541527.1"/>
    <property type="molecule type" value="Genomic_DNA"/>
</dbReference>
<accession>A0ABN9B331</accession>
<comment type="caution">
    <text evidence="1">The sequence shown here is derived from an EMBL/GenBank/DDBJ whole genome shotgun (WGS) entry which is preliminary data.</text>
</comment>
<organism evidence="1 2">
    <name type="scientific">Staurois parvus</name>
    <dbReference type="NCBI Taxonomy" id="386267"/>
    <lineage>
        <taxon>Eukaryota</taxon>
        <taxon>Metazoa</taxon>
        <taxon>Chordata</taxon>
        <taxon>Craniata</taxon>
        <taxon>Vertebrata</taxon>
        <taxon>Euteleostomi</taxon>
        <taxon>Amphibia</taxon>
        <taxon>Batrachia</taxon>
        <taxon>Anura</taxon>
        <taxon>Neobatrachia</taxon>
        <taxon>Ranoidea</taxon>
        <taxon>Ranidae</taxon>
        <taxon>Staurois</taxon>
    </lineage>
</organism>
<gene>
    <name evidence="1" type="ORF">SPARVUS_LOCUS1930883</name>
</gene>
<reference evidence="1" key="1">
    <citation type="submission" date="2023-05" db="EMBL/GenBank/DDBJ databases">
        <authorList>
            <person name="Stuckert A."/>
        </authorList>
    </citation>
    <scope>NUCLEOTIDE SEQUENCE</scope>
</reference>
<dbReference type="Proteomes" id="UP001162483">
    <property type="component" value="Unassembled WGS sequence"/>
</dbReference>
<sequence length="62" mass="6924">MQHRDPVPIVSYGPLCKVPIIQTGAVQERVAVYKRHPHSLPVRTPWECNTDRCAGPLCGICE</sequence>
<proteinExistence type="predicted"/>
<name>A0ABN9B331_9NEOB</name>